<evidence type="ECO:0008006" key="4">
    <source>
        <dbReference type="Google" id="ProtNLM"/>
    </source>
</evidence>
<dbReference type="GO" id="GO:0000209">
    <property type="term" value="P:protein polyubiquitination"/>
    <property type="evidence" value="ECO:0007669"/>
    <property type="project" value="TreeGrafter"/>
</dbReference>
<evidence type="ECO:0000313" key="2">
    <source>
        <dbReference type="EMBL" id="KMS72975.1"/>
    </source>
</evidence>
<proteinExistence type="predicted"/>
<name>A0A0J8C563_STRVR</name>
<dbReference type="Pfam" id="PF01436">
    <property type="entry name" value="NHL"/>
    <property type="match status" value="1"/>
</dbReference>
<sequence>MEPMVPISAALPGGVTEIGLGYLPGSTTPARPHDWRSGSLLLDPDVLLSVSYWSGQAEIIHRGAPARRKTVAGLTGPRGVARCAEGLAVVAQPEIGRLTRIDGDGRIHGHLDLPGISPWFACQWRDRWLVSDDTRKAVLLVSADGRTADRLPAPFALRSVRSCVPVDDSHYLLCDRESQSVVVVSLTGEVVWQYGRSNHPSSEEGCLTSPEHAIPLPSGVVIADTRNHRVLFVDWNGKLVWSLGGVGRVGSGPGRLWHPTSVSAHGSLILITDTGNDRILEADLDGRVTAVHGDSRVEAGVFHLPRSLEATPAGYLVADSYNNRVTSFGADGRDVVHTASALGRKLFWPRNASVIDGSTVVSDSRNGRLLLSPGQDADTWQELRLSLAGRPVGLIDPHAVRKSGPGWLVTDTGLNAVLLFDPRTGEVLHAWCGERTGAALGSGEVTLLPLDDVHDAVIDDERTVWFANTGHDRLCALPYGESRLRNITPRRAAGTESPFISPRSVDLVGGQLLVTDSGNHRVVRLTPSGAVTGVYGRRRGHAVDSLSDPRLARVGPSGDVISIADYLNDRVLLVPLAALREDGDKVGSAAS</sequence>
<dbReference type="PATRIC" id="fig|1938.3.peg.2662"/>
<dbReference type="GO" id="GO:0008270">
    <property type="term" value="F:zinc ion binding"/>
    <property type="evidence" value="ECO:0007669"/>
    <property type="project" value="UniProtKB-KW"/>
</dbReference>
<dbReference type="EMBL" id="LFNT01000023">
    <property type="protein sequence ID" value="KMS72975.1"/>
    <property type="molecule type" value="Genomic_DNA"/>
</dbReference>
<evidence type="ECO:0000313" key="3">
    <source>
        <dbReference type="Proteomes" id="UP000037432"/>
    </source>
</evidence>
<dbReference type="SUPFAM" id="SSF63825">
    <property type="entry name" value="YWTD domain"/>
    <property type="match status" value="1"/>
</dbReference>
<dbReference type="InterPro" id="IPR001258">
    <property type="entry name" value="NHL_repeat"/>
</dbReference>
<dbReference type="Gene3D" id="2.120.10.30">
    <property type="entry name" value="TolB, C-terminal domain"/>
    <property type="match status" value="2"/>
</dbReference>
<dbReference type="PANTHER" id="PTHR24104:SF25">
    <property type="entry name" value="PROTEIN LIN-41"/>
    <property type="match status" value="1"/>
</dbReference>
<gene>
    <name evidence="2" type="ORF">ACM01_20960</name>
</gene>
<dbReference type="GO" id="GO:0043161">
    <property type="term" value="P:proteasome-mediated ubiquitin-dependent protein catabolic process"/>
    <property type="evidence" value="ECO:0007669"/>
    <property type="project" value="TreeGrafter"/>
</dbReference>
<dbReference type="InterPro" id="IPR050952">
    <property type="entry name" value="TRIM-NHL_E3_ligases"/>
</dbReference>
<dbReference type="SUPFAM" id="SSF101898">
    <property type="entry name" value="NHL repeat"/>
    <property type="match status" value="1"/>
</dbReference>
<protein>
    <recommendedName>
        <fullName evidence="4">NHL repeat containing protein</fullName>
    </recommendedName>
</protein>
<dbReference type="AlphaFoldDB" id="A0A0J8C563"/>
<organism evidence="2 3">
    <name type="scientific">Streptomyces viridochromogenes</name>
    <dbReference type="NCBI Taxonomy" id="1938"/>
    <lineage>
        <taxon>Bacteria</taxon>
        <taxon>Bacillati</taxon>
        <taxon>Actinomycetota</taxon>
        <taxon>Actinomycetes</taxon>
        <taxon>Kitasatosporales</taxon>
        <taxon>Streptomycetaceae</taxon>
        <taxon>Streptomyces</taxon>
    </lineage>
</organism>
<reference evidence="2 3" key="1">
    <citation type="submission" date="2015-06" db="EMBL/GenBank/DDBJ databases">
        <authorList>
            <person name="Ju K.-S."/>
            <person name="Doroghazi J.R."/>
            <person name="Metcalf W.W."/>
        </authorList>
    </citation>
    <scope>NUCLEOTIDE SEQUENCE [LARGE SCALE GENOMIC DNA]</scope>
    <source>
        <strain evidence="2 3">NRRL 3414</strain>
    </source>
</reference>
<dbReference type="Proteomes" id="UP000037432">
    <property type="component" value="Unassembled WGS sequence"/>
</dbReference>
<evidence type="ECO:0000256" key="1">
    <source>
        <dbReference type="ARBA" id="ARBA00022737"/>
    </source>
</evidence>
<dbReference type="PANTHER" id="PTHR24104">
    <property type="entry name" value="E3 UBIQUITIN-PROTEIN LIGASE NHLRC1-RELATED"/>
    <property type="match status" value="1"/>
</dbReference>
<comment type="caution">
    <text evidence="2">The sequence shown here is derived from an EMBL/GenBank/DDBJ whole genome shotgun (WGS) entry which is preliminary data.</text>
</comment>
<accession>A0A0J8C563</accession>
<dbReference type="CDD" id="cd05819">
    <property type="entry name" value="NHL"/>
    <property type="match status" value="1"/>
</dbReference>
<dbReference type="SUPFAM" id="SSF63829">
    <property type="entry name" value="Calcium-dependent phosphotriesterase"/>
    <property type="match status" value="1"/>
</dbReference>
<keyword evidence="1" id="KW-0677">Repeat</keyword>
<dbReference type="GO" id="GO:0061630">
    <property type="term" value="F:ubiquitin protein ligase activity"/>
    <property type="evidence" value="ECO:0007669"/>
    <property type="project" value="TreeGrafter"/>
</dbReference>
<dbReference type="InterPro" id="IPR011042">
    <property type="entry name" value="6-blade_b-propeller_TolB-like"/>
</dbReference>